<dbReference type="GO" id="GO:0006351">
    <property type="term" value="P:DNA-templated transcription"/>
    <property type="evidence" value="ECO:0007669"/>
    <property type="project" value="InterPro"/>
</dbReference>
<evidence type="ECO:0000259" key="41">
    <source>
        <dbReference type="PROSITE" id="PS51874"/>
    </source>
</evidence>
<keyword evidence="28" id="KW-1182">Viral ion channel</keyword>
<dbReference type="Gene3D" id="3.30.70.270">
    <property type="match status" value="2"/>
</dbReference>
<keyword evidence="21" id="KW-1161">Viral attachment to host cell</keyword>
<dbReference type="Pfam" id="PF00073">
    <property type="entry name" value="Rhv"/>
    <property type="match status" value="2"/>
</dbReference>
<dbReference type="PROSITE" id="PS51218">
    <property type="entry name" value="SF3_HELICASE_2"/>
    <property type="match status" value="1"/>
</dbReference>
<dbReference type="Proteomes" id="UP000297069">
    <property type="component" value="Segment"/>
</dbReference>
<dbReference type="InterPro" id="IPR014759">
    <property type="entry name" value="Helicase_SF3_ssRNA_vir"/>
</dbReference>
<evidence type="ECO:0000313" key="43">
    <source>
        <dbReference type="Proteomes" id="UP000297069"/>
    </source>
</evidence>
<keyword evidence="34" id="KW-0407">Ion channel</keyword>
<proteinExistence type="predicted"/>
<dbReference type="InterPro" id="IPR001676">
    <property type="entry name" value="Picornavirus_capsid"/>
</dbReference>
<keyword evidence="13" id="KW-0945">Host-virus interaction</keyword>
<dbReference type="GO" id="GO:0003968">
    <property type="term" value="F:RNA-directed RNA polymerase activity"/>
    <property type="evidence" value="ECO:0007669"/>
    <property type="project" value="UniProtKB-KW"/>
</dbReference>
<dbReference type="GO" id="GO:0005198">
    <property type="term" value="F:structural molecule activity"/>
    <property type="evidence" value="ECO:0007669"/>
    <property type="project" value="InterPro"/>
</dbReference>
<dbReference type="EMBL" id="LC113907">
    <property type="protein sequence ID" value="BAU71153.1"/>
    <property type="molecule type" value="Genomic_RNA"/>
</dbReference>
<dbReference type="InterPro" id="IPR009003">
    <property type="entry name" value="Peptidase_S1_PA"/>
</dbReference>
<dbReference type="GO" id="GO:0015267">
    <property type="term" value="F:channel activity"/>
    <property type="evidence" value="ECO:0007669"/>
    <property type="project" value="UniProtKB-KW"/>
</dbReference>
<evidence type="ECO:0000256" key="1">
    <source>
        <dbReference type="ARBA" id="ARBA00002982"/>
    </source>
</evidence>
<evidence type="ECO:0000256" key="14">
    <source>
        <dbReference type="ARBA" id="ARBA00022670"/>
    </source>
</evidence>
<dbReference type="InterPro" id="IPR000605">
    <property type="entry name" value="Helicase_SF3_ssDNA/RNA_vir"/>
</dbReference>
<evidence type="ECO:0000256" key="17">
    <source>
        <dbReference type="ARBA" id="ARBA00022706"/>
    </source>
</evidence>
<dbReference type="InterPro" id="IPR015031">
    <property type="entry name" value="Capsid_VP4_Picornavir"/>
</dbReference>
<dbReference type="GO" id="GO:0042025">
    <property type="term" value="C:host cell nucleus"/>
    <property type="evidence" value="ECO:0007669"/>
    <property type="project" value="UniProtKB-SubCell"/>
</dbReference>
<keyword evidence="33" id="KW-1160">Virus entry into host cell</keyword>
<evidence type="ECO:0000256" key="27">
    <source>
        <dbReference type="ARBA" id="ARBA00022953"/>
    </source>
</evidence>
<feature type="region of interest" description="Disordered" evidence="38">
    <location>
        <begin position="49"/>
        <end position="68"/>
    </location>
</feature>
<dbReference type="GO" id="GO:0039694">
    <property type="term" value="P:viral RNA genome replication"/>
    <property type="evidence" value="ECO:0007669"/>
    <property type="project" value="InterPro"/>
</dbReference>
<dbReference type="InterPro" id="IPR043502">
    <property type="entry name" value="DNA/RNA_pol_sf"/>
</dbReference>
<comment type="subcellular location">
    <subcellularLocation>
        <location evidence="2">Host cytoplasmic vesicle membrane</location>
        <topology evidence="2">Peripheral membrane protein</topology>
        <orientation evidence="2">Cytoplasmic side</orientation>
    </subcellularLocation>
    <subcellularLocation>
        <location evidence="3">Host nucleus</location>
        <location evidence="3">Host nucleolus</location>
    </subcellularLocation>
    <subcellularLocation>
        <location evidence="4">Virion</location>
    </subcellularLocation>
</comment>
<dbReference type="SUPFAM" id="SSF56672">
    <property type="entry name" value="DNA/RNA polymerases"/>
    <property type="match status" value="1"/>
</dbReference>
<evidence type="ECO:0000256" key="29">
    <source>
        <dbReference type="ARBA" id="ARBA00023065"/>
    </source>
</evidence>
<dbReference type="InterPro" id="IPR001205">
    <property type="entry name" value="RNA-dir_pol_C"/>
</dbReference>
<feature type="domain" description="SF3 helicase" evidence="40">
    <location>
        <begin position="1106"/>
        <end position="1273"/>
    </location>
</feature>
<evidence type="ECO:0000256" key="33">
    <source>
        <dbReference type="ARBA" id="ARBA00023296"/>
    </source>
</evidence>
<evidence type="ECO:0000256" key="26">
    <source>
        <dbReference type="ARBA" id="ARBA00022870"/>
    </source>
</evidence>
<keyword evidence="16" id="KW-0548">Nucleotidyltransferase</keyword>
<dbReference type="PROSITE" id="PS50507">
    <property type="entry name" value="RDRP_SSRNA_POS"/>
    <property type="match status" value="1"/>
</dbReference>
<evidence type="ECO:0000259" key="40">
    <source>
        <dbReference type="PROSITE" id="PS51218"/>
    </source>
</evidence>
<dbReference type="CDD" id="cd23193">
    <property type="entry name" value="ps-ssRNA_Picornaviridae"/>
    <property type="match status" value="1"/>
</dbReference>
<dbReference type="Pfam" id="PF00910">
    <property type="entry name" value="RNA_helicase"/>
    <property type="match status" value="1"/>
</dbReference>
<evidence type="ECO:0000256" key="28">
    <source>
        <dbReference type="ARBA" id="ARBA00023039"/>
    </source>
</evidence>
<dbReference type="Pfam" id="PF00548">
    <property type="entry name" value="Peptidase_C3"/>
    <property type="match status" value="1"/>
</dbReference>
<keyword evidence="11" id="KW-0167">Capsid protein</keyword>
<keyword evidence="31" id="KW-1035">Host cytoplasm</keyword>
<evidence type="ECO:0000256" key="31">
    <source>
        <dbReference type="ARBA" id="ARBA00023200"/>
    </source>
</evidence>
<evidence type="ECO:0000256" key="35">
    <source>
        <dbReference type="ARBA" id="ARBA00033716"/>
    </source>
</evidence>
<evidence type="ECO:0000256" key="18">
    <source>
        <dbReference type="ARBA" id="ARBA00022707"/>
    </source>
</evidence>
<evidence type="ECO:0000256" key="5">
    <source>
        <dbReference type="ARBA" id="ARBA00020107"/>
    </source>
</evidence>
<evidence type="ECO:0000256" key="25">
    <source>
        <dbReference type="ARBA" id="ARBA00022844"/>
    </source>
</evidence>
<dbReference type="InterPro" id="IPR037080">
    <property type="entry name" value="Capsid_VP4_sf_Picornavirus"/>
</dbReference>
<comment type="catalytic activity">
    <reaction evidence="37">
        <text>ATP + H2O = ADP + phosphate + H(+)</text>
        <dbReference type="Rhea" id="RHEA:13065"/>
        <dbReference type="ChEBI" id="CHEBI:15377"/>
        <dbReference type="ChEBI" id="CHEBI:15378"/>
        <dbReference type="ChEBI" id="CHEBI:30616"/>
        <dbReference type="ChEBI" id="CHEBI:43474"/>
        <dbReference type="ChEBI" id="CHEBI:456216"/>
        <dbReference type="EC" id="3.6.4.13"/>
    </reaction>
</comment>
<dbReference type="RefSeq" id="YP_010084735.1">
    <property type="nucleotide sequence ID" value="NC_055159.1"/>
</dbReference>
<feature type="region of interest" description="Disordered" evidence="38">
    <location>
        <begin position="975"/>
        <end position="999"/>
    </location>
</feature>
<dbReference type="Pfam" id="PF08935">
    <property type="entry name" value="VP4_2"/>
    <property type="match status" value="1"/>
</dbReference>
<keyword evidence="15" id="KW-0808">Transferase</keyword>
<evidence type="ECO:0000256" key="3">
    <source>
        <dbReference type="ARBA" id="ARBA00004307"/>
    </source>
</evidence>
<dbReference type="InterPro" id="IPR033703">
    <property type="entry name" value="Rhv-like"/>
</dbReference>
<keyword evidence="12" id="KW-1048">Host nucleus</keyword>
<keyword evidence="17" id="KW-1143">T=pseudo3 icosahedral capsid protein</keyword>
<evidence type="ECO:0000256" key="32">
    <source>
        <dbReference type="ARBA" id="ARBA00023288"/>
    </source>
</evidence>
<evidence type="ECO:0000256" key="11">
    <source>
        <dbReference type="ARBA" id="ARBA00022561"/>
    </source>
</evidence>
<dbReference type="GeneID" id="65099750"/>
<dbReference type="InterPro" id="IPR007094">
    <property type="entry name" value="RNA-dir_pol_PSvirus"/>
</dbReference>
<keyword evidence="8" id="KW-1036">Host cytoplasmic vesicle</keyword>
<dbReference type="GO" id="GO:0039618">
    <property type="term" value="C:T=pseudo3 icosahedral viral capsid"/>
    <property type="evidence" value="ECO:0007669"/>
    <property type="project" value="UniProtKB-KW"/>
</dbReference>
<dbReference type="SUPFAM" id="SSF52540">
    <property type="entry name" value="P-loop containing nucleoside triphosphate hydrolases"/>
    <property type="match status" value="1"/>
</dbReference>
<keyword evidence="32" id="KW-0449">Lipoprotein</keyword>
<evidence type="ECO:0000256" key="19">
    <source>
        <dbReference type="ARBA" id="ARBA00022741"/>
    </source>
</evidence>
<evidence type="ECO:0000256" key="13">
    <source>
        <dbReference type="ARBA" id="ARBA00022581"/>
    </source>
</evidence>
<feature type="domain" description="RdRp catalytic" evidence="39">
    <location>
        <begin position="1860"/>
        <end position="1971"/>
    </location>
</feature>
<dbReference type="GO" id="GO:0004197">
    <property type="term" value="F:cysteine-type endopeptidase activity"/>
    <property type="evidence" value="ECO:0007669"/>
    <property type="project" value="InterPro"/>
</dbReference>
<dbReference type="KEGG" id="vg:65099750"/>
<dbReference type="SUPFAM" id="SSF88633">
    <property type="entry name" value="Positive stranded ssRNA viruses"/>
    <property type="match status" value="2"/>
</dbReference>
<dbReference type="Gene3D" id="2.40.10.10">
    <property type="entry name" value="Trypsin-like serine proteases"/>
    <property type="match status" value="1"/>
</dbReference>
<dbReference type="InterPro" id="IPR043128">
    <property type="entry name" value="Rev_trsase/Diguanyl_cyclase"/>
</dbReference>
<dbReference type="PROSITE" id="PS51874">
    <property type="entry name" value="PCV_3C_PRO"/>
    <property type="match status" value="1"/>
</dbReference>
<evidence type="ECO:0000256" key="10">
    <source>
        <dbReference type="ARBA" id="ARBA00022553"/>
    </source>
</evidence>
<evidence type="ECO:0000256" key="12">
    <source>
        <dbReference type="ARBA" id="ARBA00022562"/>
    </source>
</evidence>
<keyword evidence="9" id="KW-0191">Covalent protein-RNA linkage</keyword>
<dbReference type="GO" id="GO:0034220">
    <property type="term" value="P:monoatomic ion transmembrane transport"/>
    <property type="evidence" value="ECO:0007669"/>
    <property type="project" value="UniProtKB-KW"/>
</dbReference>
<evidence type="ECO:0000256" key="15">
    <source>
        <dbReference type="ARBA" id="ARBA00022679"/>
    </source>
</evidence>
<evidence type="ECO:0000256" key="34">
    <source>
        <dbReference type="ARBA" id="ARBA00023303"/>
    </source>
</evidence>
<evidence type="ECO:0000313" key="42">
    <source>
        <dbReference type="EMBL" id="BAU71153.1"/>
    </source>
</evidence>
<keyword evidence="18" id="KW-0519">Myristate</keyword>
<dbReference type="Gene3D" id="1.20.960.20">
    <property type="match status" value="1"/>
</dbReference>
<dbReference type="GO" id="GO:0046718">
    <property type="term" value="P:symbiont entry into host cell"/>
    <property type="evidence" value="ECO:0007669"/>
    <property type="project" value="UniProtKB-KW"/>
</dbReference>
<evidence type="ECO:0000256" key="22">
    <source>
        <dbReference type="ARBA" id="ARBA00022806"/>
    </source>
</evidence>
<evidence type="ECO:0000256" key="2">
    <source>
        <dbReference type="ARBA" id="ARBA00004295"/>
    </source>
</evidence>
<protein>
    <recommendedName>
        <fullName evidence="5">Genome polyprotein</fullName>
    </recommendedName>
</protein>
<evidence type="ECO:0000256" key="4">
    <source>
        <dbReference type="ARBA" id="ARBA00004328"/>
    </source>
</evidence>
<keyword evidence="23" id="KW-0788">Thiol protease</keyword>
<evidence type="ECO:0000256" key="30">
    <source>
        <dbReference type="ARBA" id="ARBA00023136"/>
    </source>
</evidence>
<evidence type="ECO:0000256" key="36">
    <source>
        <dbReference type="ARBA" id="ARBA00045446"/>
    </source>
</evidence>
<accession>A0A146HUS0</accession>
<keyword evidence="26" id="KW-1043">Host membrane</keyword>
<comment type="function">
    <text evidence="35">Lies on the inner surface of the capsid shell. After binding to the host receptor, the capsid undergoes conformational changes. Capsid protein VP4 is released, capsid protein VP1 N-terminus is externalized, and together, they shape a pore in the host membrane through which the viral genome is translocated into the host cell cytoplasm. After genome has been released, the channel shrinks.</text>
</comment>
<dbReference type="CDD" id="cd00205">
    <property type="entry name" value="rhv_like"/>
    <property type="match status" value="2"/>
</dbReference>
<dbReference type="Gene3D" id="2.60.120.20">
    <property type="match status" value="3"/>
</dbReference>
<dbReference type="InterPro" id="IPR000199">
    <property type="entry name" value="Peptidase_C3A/C3B_picornavir"/>
</dbReference>
<evidence type="ECO:0000256" key="9">
    <source>
        <dbReference type="ARBA" id="ARBA00022520"/>
    </source>
</evidence>
<evidence type="ECO:0000259" key="39">
    <source>
        <dbReference type="PROSITE" id="PS50507"/>
    </source>
</evidence>
<keyword evidence="43" id="KW-1185">Reference proteome</keyword>
<reference evidence="42 43" key="1">
    <citation type="journal article" date="2016" name="Arch. Virol.">
        <title>Characterization and phylogenetic analysis of a novel picornavirus from swine feces in Japan.</title>
        <authorList>
            <person name="Naoi Y."/>
            <person name="Kishimoto M."/>
            <person name="Masuda T."/>
            <person name="Ito M."/>
            <person name="Tsuchiaka S."/>
            <person name="Sano K."/>
            <person name="Yamasato H."/>
            <person name="Omatsu T."/>
            <person name="Aoki H."/>
            <person name="Furuya T."/>
            <person name="Katayama Y."/>
            <person name="Oba M."/>
            <person name="Okada T."/>
            <person name="Shirai J."/>
            <person name="Mizutani T."/>
            <person name="Nagai M."/>
        </authorList>
    </citation>
    <scope>NUCLEOTIDE SEQUENCE [LARGE SCALE GENOMIC DNA]</scope>
    <source>
        <strain evidence="42 43">Tottori-WOL</strain>
    </source>
</reference>
<keyword evidence="19" id="KW-0547">Nucleotide-binding</keyword>
<dbReference type="GO" id="GO:0003724">
    <property type="term" value="F:RNA helicase activity"/>
    <property type="evidence" value="ECO:0007669"/>
    <property type="project" value="InterPro"/>
</dbReference>
<evidence type="ECO:0000256" key="37">
    <source>
        <dbReference type="ARBA" id="ARBA00047984"/>
    </source>
</evidence>
<dbReference type="InterPro" id="IPR044067">
    <property type="entry name" value="PCV_3C_PRO"/>
</dbReference>
<comment type="function">
    <text evidence="1">VP0 precursor is a component of immature procapsids.</text>
</comment>
<keyword evidence="30" id="KW-0472">Membrane</keyword>
<dbReference type="InterPro" id="IPR059138">
    <property type="entry name" value="Pico_VP1"/>
</dbReference>
<dbReference type="InterPro" id="IPR027417">
    <property type="entry name" value="P-loop_NTPase"/>
</dbReference>
<dbReference type="InterPro" id="IPR029053">
    <property type="entry name" value="Viral_coat"/>
</dbReference>
<comment type="function">
    <text evidence="36">Replicates the genomic and antigenomic RNAs by recognizing replications specific signals. Performs VPg uridylylation.</text>
</comment>
<dbReference type="SUPFAM" id="SSF50494">
    <property type="entry name" value="Trypsin-like serine proteases"/>
    <property type="match status" value="1"/>
</dbReference>
<feature type="region of interest" description="Disordered" evidence="38">
    <location>
        <begin position="603"/>
        <end position="634"/>
    </location>
</feature>
<dbReference type="GO" id="GO:0005524">
    <property type="term" value="F:ATP binding"/>
    <property type="evidence" value="ECO:0007669"/>
    <property type="project" value="UniProtKB-KW"/>
</dbReference>
<dbReference type="GO" id="GO:0003723">
    <property type="term" value="F:RNA binding"/>
    <property type="evidence" value="ECO:0007669"/>
    <property type="project" value="InterPro"/>
</dbReference>
<keyword evidence="25" id="KW-0946">Virion</keyword>
<feature type="compositionally biased region" description="Polar residues" evidence="38">
    <location>
        <begin position="616"/>
        <end position="634"/>
    </location>
</feature>
<evidence type="ECO:0000256" key="38">
    <source>
        <dbReference type="SAM" id="MobiDB-lite"/>
    </source>
</evidence>
<dbReference type="GO" id="GO:0019062">
    <property type="term" value="P:virion attachment to host cell"/>
    <property type="evidence" value="ECO:0007669"/>
    <property type="project" value="UniProtKB-KW"/>
</dbReference>
<evidence type="ECO:0000256" key="21">
    <source>
        <dbReference type="ARBA" id="ARBA00022804"/>
    </source>
</evidence>
<keyword evidence="20" id="KW-0378">Hydrolase</keyword>
<evidence type="ECO:0000256" key="6">
    <source>
        <dbReference type="ARBA" id="ARBA00022448"/>
    </source>
</evidence>
<evidence type="ECO:0000256" key="7">
    <source>
        <dbReference type="ARBA" id="ARBA00022484"/>
    </source>
</evidence>
<keyword evidence="7" id="KW-0696">RNA-directed RNA polymerase</keyword>
<organism evidence="42 43">
    <name type="scientific">tottorivirus A1</name>
    <dbReference type="NCBI Taxonomy" id="1780058"/>
    <lineage>
        <taxon>Viruses</taxon>
        <taxon>Riboviria</taxon>
        <taxon>Orthornavirae</taxon>
        <taxon>Pisuviricota</taxon>
        <taxon>Pisoniviricetes</taxon>
        <taxon>Picornavirales</taxon>
        <taxon>Picornaviridae</taxon>
        <taxon>Caphthovirinae</taxon>
        <taxon>Tottorivirus</taxon>
        <taxon>Tottorivirus asuscro</taxon>
        <taxon>Tottorivirus A</taxon>
    </lineage>
</organism>
<dbReference type="Pfam" id="PF00680">
    <property type="entry name" value="RdRP_1"/>
    <property type="match status" value="1"/>
</dbReference>
<sequence precursor="true">MATNMEKKENSVRTLKITTKYTGYGLVNVIQPPLNNWLDYNGFDPGTLEWHGSGQSKQETGGTNNSGNHGVVNYNYYNTHYQNSMDLSSFGGDKHQNNYGHEGGTTNSEVQNTKQNLLQTGLSAITQLIPLLADSKTETYQNSDRVQVDKSGNTTLVSQAAVGRHVVTKPRPRYNVSSAADMESDGGPSTNRFYPIKVNTPWSTTQAQGEYWMMRLPQALGANGGVFTQMAARHSILKCGFDVVVMVNSTRFHGGCLGVFLVPEFTQKANTVGFDTKEPQTNITIDETIPLQQLFLYPHQLLNPRTNSSVTVSVPYCNFAPASDPTTHSTWSIVVVVISKLTLVTGATPNLTLQVNVRPTEAVFHGLRYASTFQGPIPIKLTQNSLQFVTTTPGTSDPVYGPCIAPTTDHMPLEVHDALQLMNIPTLCGPVGEEGELGVITLKQDHRSVAYHVDVSLSSRFIINTAIEAYSRPFAQYRGGIDVNMVFVGNQMQNVRYMVCFTPPGVDPPTTPEEGMNCEYIIYDTGLNTSCKFTVPYISTTDYRYVNSGAPNDVTVAGYVSFFQITDLAVPVGSPTTAQVLIFVSASDDFSVKHYAHSSFTYQGNEEPVEPGETGVSKQGDQTLQETSPMPVAPSNSNLSYMADRWAVMEVAKVENNDGAIVELSLKNLMKYSNLLEDLGCLYVRADLELSMKVLNEDALTGNIGIYAAFIPPGATNPGGTQIFNGPHGQNTVTLPALLKYSGCPVVKLTTGWTSMNVPYTSPLSALPMRYSGYANYTGGDWGVPPAATWGHLELRATTGTHQVLIYFRLKNFRGWVPKTRPRVPLPQRGRARDPNLVCTSGASNYSLLKLCGDVEENPGPGIFSKLSSLHALSELIPGEKDCEQFVKWAQELKNKWDNLKEGSSEMLFKIFKWLVMGMCAFKAGVWGKLLFAIYCSGNLLKKIIDYIVSKLKDFKTTPPKISQKALDIAKKYCKKPKKDGDDDWPDPPPLDENGYDETLNPFHKEKNWLDWIKDLFKPAFEGPLQDIASVGTILRHADWLFKTVNYIIGWLKSWVRKERDCGYKALCEDYPKIPEIQQVLKNKPRHSNDWQDARAWLADFKLRAEKLGVEGEFRIPEIPDPPNNIRPEPVVVVLRGAPGQGKSVAAVLLAQQISHRLGGNGHFFGYSAATKHFDGYSGQPVVVFDDAGQNTDGVDFAFFCQMVSAAPWVPPMADLSQKGTPFTSPVIIMTTNMSDFRPNTIADATAIDRRLTIELDVRALLCKKTRTGSVLDLPAALDGSPEQWRIWTDAICLTERTVGGRALNAVTKTITLKRLIDKVIEEVEKKQMLSDKLVLEHPVDLSQLNFQGPLEPPKPAPRNKDIEKKKLDWQRALDIATQVVTILTMVITGFSLLKLLFQGPYDGQPHKTAEKRPRTVEMVDLRFNGPYCQDLEMSFKKKSVLVAPCRRPDGRIFNTNMIGLKGRVVLWNFHLFNMAEEVEIDGEWYKLEDLETIRVTSNGEPTDMVATRLPKGRPFQDISKYTTDDSPRYGAPIIGVCKSLDQNFAGVLRCHKDKVQLTGFQSTNDVYTYQAATGPGYCGSPIFCQVGNGRYVVGMHCAGGTEIGVACRITRTLVEKVLESFQPPSFQGLITDEQPHPRVYMNTKSNFYPTPAHDQYTSVSPAALSPRDPRLDEDVDLDKAVFRKHTSNENRTPNWMIEGAREYASIVKSVCGPGIEKALTLGEAVRGIDGLDPIDFDKSPGYPYVLSGQRRPELLKDCGDHFEMDQIVYAELINYLSGDFGNHKFVTFLKDELRPDAKVKVGGTRTVDIASFGHMLVGRMLFGRLASQMHLHPGVELGSALGCDPDTDWTRFANELDNSYYLDLDYSGFDSTHGIGSFEALKIFLKELGFDDVAMKYVDSLGTSTHVYKNKQFVMVGGLPSGCACTSIFNTVLNNIILRGLAKFKGYEIKMLAYGDDVIVTSGECFDFIDFKTTLEQGTNYKVTTAAKDELFAWNTDIGGVMFLKRYFKRDGILYAPVMSCVHLHNILSWARAGTIQEKVTSVAGLAVHCTKDQYYDLFRPFIETGFVVPSYDMLKDLWLWKNGVLPPMQ</sequence>
<dbReference type="GO" id="GO:0006508">
    <property type="term" value="P:proteolysis"/>
    <property type="evidence" value="ECO:0007669"/>
    <property type="project" value="UniProtKB-KW"/>
</dbReference>
<keyword evidence="22" id="KW-0347">Helicase</keyword>
<keyword evidence="29" id="KW-0406">Ion transport</keyword>
<dbReference type="GO" id="GO:0044162">
    <property type="term" value="C:host cell cytoplasmic vesicle membrane"/>
    <property type="evidence" value="ECO:0007669"/>
    <property type="project" value="UniProtKB-SubCell"/>
</dbReference>
<feature type="domain" description="Peptidase C3" evidence="41">
    <location>
        <begin position="1427"/>
        <end position="1615"/>
    </location>
</feature>
<dbReference type="InterPro" id="IPR004004">
    <property type="entry name" value="Helic/Pol/Pept_Calicivir-typ"/>
</dbReference>
<evidence type="ECO:0000256" key="20">
    <source>
        <dbReference type="ARBA" id="ARBA00022801"/>
    </source>
</evidence>
<keyword evidence="6" id="KW-0813">Transport</keyword>
<keyword evidence="14" id="KW-0645">Protease</keyword>
<feature type="compositionally biased region" description="Polar residues" evidence="38">
    <location>
        <begin position="53"/>
        <end position="63"/>
    </location>
</feature>
<dbReference type="InterPro" id="IPR043504">
    <property type="entry name" value="Peptidase_S1_PA_chymotrypsin"/>
</dbReference>
<keyword evidence="10" id="KW-0597">Phosphoprotein</keyword>
<dbReference type="Gene3D" id="4.10.90.10">
    <property type="entry name" value="Capsid protein VP4 superfamily, Picornavirus"/>
    <property type="match status" value="1"/>
</dbReference>
<name>A0A146HUS0_9PICO</name>
<dbReference type="Pfam" id="PF22663">
    <property type="entry name" value="Rhv_5"/>
    <property type="match status" value="1"/>
</dbReference>
<keyword evidence="24" id="KW-0067">ATP-binding</keyword>
<evidence type="ECO:0000256" key="16">
    <source>
        <dbReference type="ARBA" id="ARBA00022695"/>
    </source>
</evidence>
<dbReference type="PRINTS" id="PR00918">
    <property type="entry name" value="CALICVIRUSNS"/>
</dbReference>
<evidence type="ECO:0000256" key="24">
    <source>
        <dbReference type="ARBA" id="ARBA00022840"/>
    </source>
</evidence>
<keyword evidence="27" id="KW-0693">Viral RNA replication</keyword>
<evidence type="ECO:0000256" key="8">
    <source>
        <dbReference type="ARBA" id="ARBA00022488"/>
    </source>
</evidence>
<evidence type="ECO:0000256" key="23">
    <source>
        <dbReference type="ARBA" id="ARBA00022807"/>
    </source>
</evidence>